<reference evidence="1 2" key="1">
    <citation type="journal article" date="2019" name="Nat. Plants">
        <title>Genome sequencing of Musa balbisiana reveals subgenome evolution and function divergence in polyploid bananas.</title>
        <authorList>
            <person name="Yao X."/>
        </authorList>
    </citation>
    <scope>NUCLEOTIDE SEQUENCE [LARGE SCALE GENOMIC DNA]</scope>
    <source>
        <strain evidence="2">cv. DH-PKW</strain>
        <tissue evidence="1">Leaves</tissue>
    </source>
</reference>
<organism evidence="1 2">
    <name type="scientific">Musa balbisiana</name>
    <name type="common">Banana</name>
    <dbReference type="NCBI Taxonomy" id="52838"/>
    <lineage>
        <taxon>Eukaryota</taxon>
        <taxon>Viridiplantae</taxon>
        <taxon>Streptophyta</taxon>
        <taxon>Embryophyta</taxon>
        <taxon>Tracheophyta</taxon>
        <taxon>Spermatophyta</taxon>
        <taxon>Magnoliopsida</taxon>
        <taxon>Liliopsida</taxon>
        <taxon>Zingiberales</taxon>
        <taxon>Musaceae</taxon>
        <taxon>Musa</taxon>
    </lineage>
</organism>
<comment type="caution">
    <text evidence="1">The sequence shown here is derived from an EMBL/GenBank/DDBJ whole genome shotgun (WGS) entry which is preliminary data.</text>
</comment>
<dbReference type="AlphaFoldDB" id="A0A4S8K4D8"/>
<keyword evidence="2" id="KW-1185">Reference proteome</keyword>
<proteinExistence type="predicted"/>
<dbReference type="Proteomes" id="UP000317650">
    <property type="component" value="Chromosome 8"/>
</dbReference>
<evidence type="ECO:0000313" key="1">
    <source>
        <dbReference type="EMBL" id="THU69706.1"/>
    </source>
</evidence>
<dbReference type="EMBL" id="PYDT01000002">
    <property type="protein sequence ID" value="THU69706.1"/>
    <property type="molecule type" value="Genomic_DNA"/>
</dbReference>
<gene>
    <name evidence="1" type="ORF">C4D60_Mb08t17210</name>
</gene>
<name>A0A4S8K4D8_MUSBA</name>
<evidence type="ECO:0000313" key="2">
    <source>
        <dbReference type="Proteomes" id="UP000317650"/>
    </source>
</evidence>
<sequence>MDITINLASRARVEAAGSVGSSLTVSTPKPADPSIVYGEMCPLVPEIVGDLPRDIGTSLG</sequence>
<protein>
    <submittedName>
        <fullName evidence="1">Uncharacterized protein</fullName>
    </submittedName>
</protein>
<accession>A0A4S8K4D8</accession>